<evidence type="ECO:0000256" key="3">
    <source>
        <dbReference type="ARBA" id="ARBA00022729"/>
    </source>
</evidence>
<feature type="chain" id="PRO_5047084649" evidence="6">
    <location>
        <begin position="23"/>
        <end position="247"/>
    </location>
</feature>
<proteinExistence type="inferred from homology"/>
<reference evidence="8" key="1">
    <citation type="journal article" date="2019" name="Int. J. Syst. Evol. Microbiol.">
        <title>The Global Catalogue of Microorganisms (GCM) 10K type strain sequencing project: providing services to taxonomists for standard genome sequencing and annotation.</title>
        <authorList>
            <consortium name="The Broad Institute Genomics Platform"/>
            <consortium name="The Broad Institute Genome Sequencing Center for Infectious Disease"/>
            <person name="Wu L."/>
            <person name="Ma J."/>
        </authorList>
    </citation>
    <scope>NUCLEOTIDE SEQUENCE [LARGE SCALE GENOMIC DNA]</scope>
    <source>
        <strain evidence="8">JCM 18050</strain>
    </source>
</reference>
<keyword evidence="8" id="KW-1185">Reference proteome</keyword>
<gene>
    <name evidence="7" type="ORF">GCM10023211_21760</name>
</gene>
<accession>A0ABP9NEZ2</accession>
<evidence type="ECO:0000313" key="8">
    <source>
        <dbReference type="Proteomes" id="UP001500171"/>
    </source>
</evidence>
<dbReference type="SUPFAM" id="SSF56925">
    <property type="entry name" value="OMPA-like"/>
    <property type="match status" value="1"/>
</dbReference>
<evidence type="ECO:0000256" key="4">
    <source>
        <dbReference type="ARBA" id="ARBA00023136"/>
    </source>
</evidence>
<dbReference type="PANTHER" id="PTHR38776">
    <property type="entry name" value="MLTA-INTERACTING PROTEIN-RELATED"/>
    <property type="match status" value="1"/>
</dbReference>
<dbReference type="EMBL" id="BAABHY010000006">
    <property type="protein sequence ID" value="GAA5113513.1"/>
    <property type="molecule type" value="Genomic_DNA"/>
</dbReference>
<protein>
    <submittedName>
        <fullName evidence="7">MipA/OmpV family protein</fullName>
    </submittedName>
</protein>
<evidence type="ECO:0000256" key="6">
    <source>
        <dbReference type="SAM" id="SignalP"/>
    </source>
</evidence>
<dbReference type="PANTHER" id="PTHR38776:SF1">
    <property type="entry name" value="MLTA-INTERACTING PROTEIN-RELATED"/>
    <property type="match status" value="1"/>
</dbReference>
<evidence type="ECO:0000256" key="1">
    <source>
        <dbReference type="ARBA" id="ARBA00004442"/>
    </source>
</evidence>
<comment type="subcellular location">
    <subcellularLocation>
        <location evidence="1">Cell outer membrane</location>
    </subcellularLocation>
</comment>
<feature type="signal peptide" evidence="6">
    <location>
        <begin position="1"/>
        <end position="22"/>
    </location>
</feature>
<evidence type="ECO:0000256" key="2">
    <source>
        <dbReference type="ARBA" id="ARBA00005722"/>
    </source>
</evidence>
<evidence type="ECO:0000256" key="5">
    <source>
        <dbReference type="ARBA" id="ARBA00023237"/>
    </source>
</evidence>
<comment type="similarity">
    <text evidence="2">Belongs to the MipA/OmpV family.</text>
</comment>
<keyword evidence="4" id="KW-0472">Membrane</keyword>
<keyword evidence="5" id="KW-0998">Cell outer membrane</keyword>
<dbReference type="InterPro" id="IPR010583">
    <property type="entry name" value="MipA"/>
</dbReference>
<sequence>MKKVLTTLSIFSTLTISSVASASDVSLGIAGGLIDSPYKGYGAVYDAIPYVYYDDGLFYVNGLSAGAYAYNDNDQAVTLGINYLVLQFDPKKSDDEQLKQLKKRNSTLLAEVGYSLSTKWGDFATKVGADVLNESNSVIVNANYSYPIYGENWSITPKIGLNWTNSSHNNHYFGVSHKESARSELAYHDADSAITPYIELSGQYMFTENINAFVGVRIDKLTSDAANSPMIAHSTVASVFGGVAYTF</sequence>
<dbReference type="RefSeq" id="WP_345492134.1">
    <property type="nucleotide sequence ID" value="NZ_BAABHY010000006.1"/>
</dbReference>
<comment type="caution">
    <text evidence="7">The sequence shown here is derived from an EMBL/GenBank/DDBJ whole genome shotgun (WGS) entry which is preliminary data.</text>
</comment>
<name>A0ABP9NEZ2_9GAMM</name>
<evidence type="ECO:0000313" key="7">
    <source>
        <dbReference type="EMBL" id="GAA5113513.1"/>
    </source>
</evidence>
<dbReference type="InterPro" id="IPR011250">
    <property type="entry name" value="OMP/PagP_B-barrel"/>
</dbReference>
<dbReference type="Pfam" id="PF06629">
    <property type="entry name" value="MipA"/>
    <property type="match status" value="1"/>
</dbReference>
<organism evidence="7 8">
    <name type="scientific">Orbus sasakiae</name>
    <dbReference type="NCBI Taxonomy" id="1078475"/>
    <lineage>
        <taxon>Bacteria</taxon>
        <taxon>Pseudomonadati</taxon>
        <taxon>Pseudomonadota</taxon>
        <taxon>Gammaproteobacteria</taxon>
        <taxon>Orbales</taxon>
        <taxon>Orbaceae</taxon>
        <taxon>Orbus</taxon>
    </lineage>
</organism>
<dbReference type="Proteomes" id="UP001500171">
    <property type="component" value="Unassembled WGS sequence"/>
</dbReference>
<keyword evidence="3 6" id="KW-0732">Signal</keyword>